<feature type="compositionally biased region" description="Basic and acidic residues" evidence="1">
    <location>
        <begin position="255"/>
        <end position="267"/>
    </location>
</feature>
<sequence>MIAPALMKRTVKTREWNSRDRAAGSDVKPSRFCGNGANQTMKRHAHPSYLCSYETRAGIRFPGRGHFRQSPDLTPLDYCVWDWYKSEVYKRKVETREELLARIIRACAQVKECPNQLRSATQQLCTRTATALQLVDFLNIYREFKEDIASKYSMSESGELHVVFANSDLTRLNRSSHSIGPDPDLTEVPGTSQGVSVRGNGTEACVMEQSVRKEILQIKEVKYRVIELVLNQTERFKQEEADYDEALRKIKRSQLSKDRSESHKRYQEGTTYEATRSGDNGIRRPWMKLMIYLAVALLCLVMLWMAAVVGVLIAAKRCSSYNDCYSCGCGGG</sequence>
<feature type="transmembrane region" description="Helical" evidence="2">
    <location>
        <begin position="289"/>
        <end position="315"/>
    </location>
</feature>
<evidence type="ECO:0000256" key="2">
    <source>
        <dbReference type="SAM" id="Phobius"/>
    </source>
</evidence>
<feature type="region of interest" description="Disordered" evidence="1">
    <location>
        <begin position="254"/>
        <end position="274"/>
    </location>
</feature>
<gene>
    <name evidence="3" type="ORF">ANN_09847</name>
</gene>
<accession>A0ABQ8TMU9</accession>
<keyword evidence="2" id="KW-0472">Membrane</keyword>
<dbReference type="InterPro" id="IPR036397">
    <property type="entry name" value="RNaseH_sf"/>
</dbReference>
<keyword evidence="2" id="KW-1133">Transmembrane helix</keyword>
<proteinExistence type="predicted"/>
<name>A0ABQ8TMU9_PERAM</name>
<dbReference type="Proteomes" id="UP001148838">
    <property type="component" value="Unassembled WGS sequence"/>
</dbReference>
<protein>
    <submittedName>
        <fullName evidence="3">Uncharacterized protein</fullName>
    </submittedName>
</protein>
<dbReference type="Gene3D" id="3.30.420.10">
    <property type="entry name" value="Ribonuclease H-like superfamily/Ribonuclease H"/>
    <property type="match status" value="1"/>
</dbReference>
<keyword evidence="4" id="KW-1185">Reference proteome</keyword>
<keyword evidence="2" id="KW-0812">Transmembrane</keyword>
<evidence type="ECO:0000313" key="4">
    <source>
        <dbReference type="Proteomes" id="UP001148838"/>
    </source>
</evidence>
<evidence type="ECO:0000256" key="1">
    <source>
        <dbReference type="SAM" id="MobiDB-lite"/>
    </source>
</evidence>
<comment type="caution">
    <text evidence="3">The sequence shown here is derived from an EMBL/GenBank/DDBJ whole genome shotgun (WGS) entry which is preliminary data.</text>
</comment>
<dbReference type="EMBL" id="JAJSOF020000005">
    <property type="protein sequence ID" value="KAJ4447839.1"/>
    <property type="molecule type" value="Genomic_DNA"/>
</dbReference>
<reference evidence="3 4" key="1">
    <citation type="journal article" date="2022" name="Allergy">
        <title>Genome assembly and annotation of Periplaneta americana reveal a comprehensive cockroach allergen profile.</title>
        <authorList>
            <person name="Wang L."/>
            <person name="Xiong Q."/>
            <person name="Saelim N."/>
            <person name="Wang L."/>
            <person name="Nong W."/>
            <person name="Wan A.T."/>
            <person name="Shi M."/>
            <person name="Liu X."/>
            <person name="Cao Q."/>
            <person name="Hui J.H.L."/>
            <person name="Sookrung N."/>
            <person name="Leung T.F."/>
            <person name="Tungtrongchitr A."/>
            <person name="Tsui S.K.W."/>
        </authorList>
    </citation>
    <scope>NUCLEOTIDE SEQUENCE [LARGE SCALE GENOMIC DNA]</scope>
    <source>
        <strain evidence="3">PWHHKU_190912</strain>
    </source>
</reference>
<organism evidence="3 4">
    <name type="scientific">Periplaneta americana</name>
    <name type="common">American cockroach</name>
    <name type="synonym">Blatta americana</name>
    <dbReference type="NCBI Taxonomy" id="6978"/>
    <lineage>
        <taxon>Eukaryota</taxon>
        <taxon>Metazoa</taxon>
        <taxon>Ecdysozoa</taxon>
        <taxon>Arthropoda</taxon>
        <taxon>Hexapoda</taxon>
        <taxon>Insecta</taxon>
        <taxon>Pterygota</taxon>
        <taxon>Neoptera</taxon>
        <taxon>Polyneoptera</taxon>
        <taxon>Dictyoptera</taxon>
        <taxon>Blattodea</taxon>
        <taxon>Blattoidea</taxon>
        <taxon>Blattidae</taxon>
        <taxon>Blattinae</taxon>
        <taxon>Periplaneta</taxon>
    </lineage>
</organism>
<evidence type="ECO:0000313" key="3">
    <source>
        <dbReference type="EMBL" id="KAJ4447839.1"/>
    </source>
</evidence>